<feature type="region of interest" description="Disordered" evidence="2">
    <location>
        <begin position="153"/>
        <end position="173"/>
    </location>
</feature>
<evidence type="ECO:0000256" key="2">
    <source>
        <dbReference type="SAM" id="MobiDB-lite"/>
    </source>
</evidence>
<dbReference type="Proteomes" id="UP000199650">
    <property type="component" value="Unassembled WGS sequence"/>
</dbReference>
<dbReference type="OrthoDB" id="7871100at2"/>
<dbReference type="AlphaFoldDB" id="A0A1I0P1Q1"/>
<dbReference type="EMBL" id="FOJB01000001">
    <property type="protein sequence ID" value="SEW08079.1"/>
    <property type="molecule type" value="Genomic_DNA"/>
</dbReference>
<dbReference type="STRING" id="1173584.SAMN05444851_1280"/>
<dbReference type="RefSeq" id="WP_091429226.1">
    <property type="nucleotide sequence ID" value="NZ_FOJB01000001.1"/>
</dbReference>
<gene>
    <name evidence="3" type="ORF">SAMN05444851_1280</name>
</gene>
<feature type="compositionally biased region" description="Polar residues" evidence="2">
    <location>
        <begin position="153"/>
        <end position="163"/>
    </location>
</feature>
<reference evidence="3 4" key="1">
    <citation type="submission" date="2016-10" db="EMBL/GenBank/DDBJ databases">
        <authorList>
            <person name="de Groot N.N."/>
        </authorList>
    </citation>
    <scope>NUCLEOTIDE SEQUENCE [LARGE SCALE GENOMIC DNA]</scope>
    <source>
        <strain evidence="3 4">DSM 29439</strain>
    </source>
</reference>
<keyword evidence="4" id="KW-1185">Reference proteome</keyword>
<protein>
    <submittedName>
        <fullName evidence="3">Uncharacterized protein</fullName>
    </submittedName>
</protein>
<accession>A0A1I0P1Q1</accession>
<feature type="coiled-coil region" evidence="1">
    <location>
        <begin position="36"/>
        <end position="63"/>
    </location>
</feature>
<name>A0A1I0P1Q1_9RHOB</name>
<sequence length="173" mass="18488">MSDISELETRITTALERISSGLSALSTQSGGSDEEVAQLKAQLDEERTANSQLSERVKTLQQSRADEVDKLRGELGRLTAQLETDEVVLSKMRQVNADLRANNDALRKAIADGDVNAELVNDAMAAELEGLRVAQSADRAELDAVLGELGQLINDSNTGTMPHSPNGKEGADA</sequence>
<evidence type="ECO:0000313" key="3">
    <source>
        <dbReference type="EMBL" id="SEW08079.1"/>
    </source>
</evidence>
<evidence type="ECO:0000256" key="1">
    <source>
        <dbReference type="SAM" id="Coils"/>
    </source>
</evidence>
<keyword evidence="1" id="KW-0175">Coiled coil</keyword>
<evidence type="ECO:0000313" key="4">
    <source>
        <dbReference type="Proteomes" id="UP000199650"/>
    </source>
</evidence>
<organism evidence="3 4">
    <name type="scientific">Aliiroseovarius sediminilitoris</name>
    <dbReference type="NCBI Taxonomy" id="1173584"/>
    <lineage>
        <taxon>Bacteria</taxon>
        <taxon>Pseudomonadati</taxon>
        <taxon>Pseudomonadota</taxon>
        <taxon>Alphaproteobacteria</taxon>
        <taxon>Rhodobacterales</taxon>
        <taxon>Paracoccaceae</taxon>
        <taxon>Aliiroseovarius</taxon>
    </lineage>
</organism>
<proteinExistence type="predicted"/>